<evidence type="ECO:0000313" key="1">
    <source>
        <dbReference type="EMBL" id="KAJ8132968.1"/>
    </source>
</evidence>
<dbReference type="EMBL" id="JAPUUL010000061">
    <property type="protein sequence ID" value="KAJ8132968.1"/>
    <property type="molecule type" value="Genomic_DNA"/>
</dbReference>
<protein>
    <submittedName>
        <fullName evidence="1">Uncharacterized protein</fullName>
    </submittedName>
</protein>
<comment type="caution">
    <text evidence="1">The sequence shown here is derived from an EMBL/GenBank/DDBJ whole genome shotgun (WGS) entry which is preliminary data.</text>
</comment>
<organism evidence="1 2">
    <name type="scientific">Lasiodiplodia mahajangana</name>
    <dbReference type="NCBI Taxonomy" id="1108764"/>
    <lineage>
        <taxon>Eukaryota</taxon>
        <taxon>Fungi</taxon>
        <taxon>Dikarya</taxon>
        <taxon>Ascomycota</taxon>
        <taxon>Pezizomycotina</taxon>
        <taxon>Dothideomycetes</taxon>
        <taxon>Dothideomycetes incertae sedis</taxon>
        <taxon>Botryosphaeriales</taxon>
        <taxon>Botryosphaeriaceae</taxon>
        <taxon>Lasiodiplodia</taxon>
    </lineage>
</organism>
<keyword evidence="2" id="KW-1185">Reference proteome</keyword>
<dbReference type="Proteomes" id="UP001153332">
    <property type="component" value="Unassembled WGS sequence"/>
</dbReference>
<name>A0ACC2K0L4_9PEZI</name>
<accession>A0ACC2K0L4</accession>
<sequence>MLIFETPGEMAALAVVFGACFLTYLAYTWALPKPIPGIPYNKEATTNLFGDIPSLFAFIAKTGEPPLAWMLQQSQQLQSPIIQVFVRPFAQPRVVLCDFREGQDILMRRKDFDRSPTMGDLFSGLVPHHHIHQSTNAIWKSNRRLLQDLMSPKFLNNVAGPVIHRNALNLIRLWHSKAALAGGRPFDGSEDIYHAALDAVLAFSFGETFPHSAISPNLALLEGMNHSQREQLQESSVNADKPVTFPQAPHDDAIAATLGLATVIEDIQESVVPRWKWWLKEKTTSLSSLIKMRNTYIEKELRNAVTRAERGDTDASEVRSAVDLMVHRETILAAKEGRQPAFLSQTMRDEAFGFVVAGHDTTSTTILWALKFLADTPPVQDRVRSALQRGFPDAWAEKRDPSIREITSTVIPYLDATMEEILRCSGTVPGVDRQAIQDTELLGHRIPKGTIVIMLGQGPSMRSAAFDIDEHSRSESCQASKMNGKGRAWDTDDMADFNPDRWLTEKTTPEGKTGLEFDATAGPQLAFGLGTRGCFGKRLAYLELRILLSLIVWNFRLQKCPADLSSYGQKAGITHKPHQCYHAMDETTKPANTQYDGAQLQTQEHRELLDVIDSLRSQGIDRYVDLPQIIVCGDQSSGKSSVLEAISGLSFPTKDNLCTRFATELILRRNPVVGLKVSIIPSHDRSEVEKQRLKAFEYRQVSLNLSEVVEAAKRTMGLDGSHNVFSKDTLRVEVSGPTQPHLTMVDLPGLFSAGNKDQSTADAELVQDLVLSYMEQPRSVILAVVSAKNDFALQQVTRHAHNLDPKGIRTLGLITKPDTLDVGSDSEKYYVDLAQNKDVIFRLGWHVLRNRSYITRDASTVERDRMEAEFFSTGVWTALNSTQLGVKSLRARLSNVLYNQIVTQLPSVLENVETGIGECETRLSKLGAARSTAEEQRRYLFRISRSFTNIVQASIDGNYTDAFFANMDTANRYPKRLRAVVQNTLLDFAEKMHIYGHARIIQEEEEGYDEESDEEYEGEERYEASVVSDIRCVSRTKYIEEVRDIMKESRGRELPGTYNPLIVAELFSKQCKPWENLVLDLGDRVLQSAEVAIDAALDYVADEETAAAITRTIIVPSMDQLKRGLRAKLDEMLHPHLSGHPITYNHYLTENVQKAQAARNRRAIKKQLVRFLGRNSWNGVGPFHFNPVSLLDSLESNTEPDMDTYSCSIAIDMMEAYYKVALKTLIDDVSVLAIERCLIQKLPQLLPPDKIYDLTDEQVRLMAGESESSAVERERLNKKLWVLQRGLTQLGKFKGRIASMTPTNFGPSRGRGLSGHEAKANSPRSLHNSLSNQVSPVAKVRARIVPRITPSP</sequence>
<evidence type="ECO:0000313" key="2">
    <source>
        <dbReference type="Proteomes" id="UP001153332"/>
    </source>
</evidence>
<reference evidence="1" key="1">
    <citation type="submission" date="2022-12" db="EMBL/GenBank/DDBJ databases">
        <title>Genome Sequence of Lasiodiplodia mahajangana.</title>
        <authorList>
            <person name="Buettner E."/>
        </authorList>
    </citation>
    <scope>NUCLEOTIDE SEQUENCE</scope>
    <source>
        <strain evidence="1">VT137</strain>
    </source>
</reference>
<gene>
    <name evidence="1" type="ORF">O1611_g656</name>
</gene>
<proteinExistence type="predicted"/>